<proteinExistence type="predicted"/>
<reference evidence="2" key="1">
    <citation type="submission" date="2020-08" db="EMBL/GenBank/DDBJ databases">
        <title>Multicomponent nature underlies the extraordinary mechanical properties of spider dragline silk.</title>
        <authorList>
            <person name="Kono N."/>
            <person name="Nakamura H."/>
            <person name="Mori M."/>
            <person name="Yoshida Y."/>
            <person name="Ohtoshi R."/>
            <person name="Malay A.D."/>
            <person name="Moran D.A.P."/>
            <person name="Tomita M."/>
            <person name="Numata K."/>
            <person name="Arakawa K."/>
        </authorList>
    </citation>
    <scope>NUCLEOTIDE SEQUENCE</scope>
</reference>
<sequence length="76" mass="8508">MVSNEIALHRLGLQIHRPEVRLQTSAFHSKKRPTSNGTTSSTPRSPASVNLSRHRDENRDSNNDRMVNAELSACLI</sequence>
<feature type="compositionally biased region" description="Basic and acidic residues" evidence="1">
    <location>
        <begin position="53"/>
        <end position="63"/>
    </location>
</feature>
<organism evidence="2 3">
    <name type="scientific">Nephila pilipes</name>
    <name type="common">Giant wood spider</name>
    <name type="synonym">Nephila maculata</name>
    <dbReference type="NCBI Taxonomy" id="299642"/>
    <lineage>
        <taxon>Eukaryota</taxon>
        <taxon>Metazoa</taxon>
        <taxon>Ecdysozoa</taxon>
        <taxon>Arthropoda</taxon>
        <taxon>Chelicerata</taxon>
        <taxon>Arachnida</taxon>
        <taxon>Araneae</taxon>
        <taxon>Araneomorphae</taxon>
        <taxon>Entelegynae</taxon>
        <taxon>Araneoidea</taxon>
        <taxon>Nephilidae</taxon>
        <taxon>Nephila</taxon>
    </lineage>
</organism>
<comment type="caution">
    <text evidence="2">The sequence shown here is derived from an EMBL/GenBank/DDBJ whole genome shotgun (WGS) entry which is preliminary data.</text>
</comment>
<evidence type="ECO:0000313" key="2">
    <source>
        <dbReference type="EMBL" id="GFU13245.1"/>
    </source>
</evidence>
<feature type="region of interest" description="Disordered" evidence="1">
    <location>
        <begin position="23"/>
        <end position="76"/>
    </location>
</feature>
<evidence type="ECO:0000256" key="1">
    <source>
        <dbReference type="SAM" id="MobiDB-lite"/>
    </source>
</evidence>
<dbReference type="EMBL" id="BMAW01029693">
    <property type="protein sequence ID" value="GFU13245.1"/>
    <property type="molecule type" value="Genomic_DNA"/>
</dbReference>
<feature type="compositionally biased region" description="Polar residues" evidence="1">
    <location>
        <begin position="34"/>
        <end position="51"/>
    </location>
</feature>
<dbReference type="AlphaFoldDB" id="A0A8X6UIG2"/>
<protein>
    <submittedName>
        <fullName evidence="2">Uncharacterized protein</fullName>
    </submittedName>
</protein>
<name>A0A8X6UIG2_NEPPI</name>
<accession>A0A8X6UIG2</accession>
<gene>
    <name evidence="2" type="ORF">NPIL_510381</name>
</gene>
<keyword evidence="3" id="KW-1185">Reference proteome</keyword>
<dbReference type="Proteomes" id="UP000887013">
    <property type="component" value="Unassembled WGS sequence"/>
</dbReference>
<evidence type="ECO:0000313" key="3">
    <source>
        <dbReference type="Proteomes" id="UP000887013"/>
    </source>
</evidence>